<name>A0AAV5RIT9_STABA</name>
<evidence type="ECO:0008006" key="8">
    <source>
        <dbReference type="Google" id="ProtNLM"/>
    </source>
</evidence>
<keyword evidence="5" id="KW-0472">Membrane</keyword>
<evidence type="ECO:0000256" key="4">
    <source>
        <dbReference type="ARBA" id="ARBA00022989"/>
    </source>
</evidence>
<gene>
    <name evidence="6" type="ORF">DASB73_016110</name>
</gene>
<dbReference type="AlphaFoldDB" id="A0AAV5RIT9"/>
<keyword evidence="4" id="KW-1133">Transmembrane helix</keyword>
<organism evidence="6 7">
    <name type="scientific">Starmerella bacillaris</name>
    <name type="common">Yeast</name>
    <name type="synonym">Candida zemplinina</name>
    <dbReference type="NCBI Taxonomy" id="1247836"/>
    <lineage>
        <taxon>Eukaryota</taxon>
        <taxon>Fungi</taxon>
        <taxon>Dikarya</taxon>
        <taxon>Ascomycota</taxon>
        <taxon>Saccharomycotina</taxon>
        <taxon>Dipodascomycetes</taxon>
        <taxon>Dipodascales</taxon>
        <taxon>Trichomonascaceae</taxon>
        <taxon>Starmerella</taxon>
    </lineage>
</organism>
<accession>A0AAV5RIT9</accession>
<keyword evidence="3" id="KW-0812">Transmembrane</keyword>
<proteinExistence type="inferred from homology"/>
<dbReference type="GO" id="GO:0072546">
    <property type="term" value="C:EMC complex"/>
    <property type="evidence" value="ECO:0007669"/>
    <property type="project" value="TreeGrafter"/>
</dbReference>
<evidence type="ECO:0000256" key="3">
    <source>
        <dbReference type="ARBA" id="ARBA00022692"/>
    </source>
</evidence>
<reference evidence="6 7" key="1">
    <citation type="journal article" date="2023" name="Elife">
        <title>Identification of key yeast species and microbe-microbe interactions impacting larval growth of Drosophila in the wild.</title>
        <authorList>
            <person name="Mure A."/>
            <person name="Sugiura Y."/>
            <person name="Maeda R."/>
            <person name="Honda K."/>
            <person name="Sakurai N."/>
            <person name="Takahashi Y."/>
            <person name="Watada M."/>
            <person name="Katoh T."/>
            <person name="Gotoh A."/>
            <person name="Gotoh Y."/>
            <person name="Taniguchi I."/>
            <person name="Nakamura K."/>
            <person name="Hayashi T."/>
            <person name="Katayama T."/>
            <person name="Uemura T."/>
            <person name="Hattori Y."/>
        </authorList>
    </citation>
    <scope>NUCLEOTIDE SEQUENCE [LARGE SCALE GENOMIC DNA]</scope>
    <source>
        <strain evidence="6 7">SB-73</strain>
    </source>
</reference>
<dbReference type="EMBL" id="BTGC01000003">
    <property type="protein sequence ID" value="GMM50653.1"/>
    <property type="molecule type" value="Genomic_DNA"/>
</dbReference>
<dbReference type="InterPro" id="IPR018937">
    <property type="entry name" value="MMgT"/>
</dbReference>
<evidence type="ECO:0000256" key="1">
    <source>
        <dbReference type="ARBA" id="ARBA00004127"/>
    </source>
</evidence>
<protein>
    <recommendedName>
        <fullName evidence="8">Membrane magnesium transporter</fullName>
    </recommendedName>
</protein>
<comment type="caution">
    <text evidence="6">The sequence shown here is derived from an EMBL/GenBank/DDBJ whole genome shotgun (WGS) entry which is preliminary data.</text>
</comment>
<evidence type="ECO:0000256" key="2">
    <source>
        <dbReference type="ARBA" id="ARBA00006109"/>
    </source>
</evidence>
<dbReference type="InterPro" id="IPR053279">
    <property type="entry name" value="EMC_subunit"/>
</dbReference>
<keyword evidence="7" id="KW-1185">Reference proteome</keyword>
<sequence>MYAQAVGTVLLLHGVYSSYEWHNVNKLQGNVPVPQVPTDITCELGLALLLIIVSTIISQVRSMHPVRIADLNSENTLKGKNEYSYLEIRPRFQNIQLKRKEYLAWRKQQE</sequence>
<comment type="similarity">
    <text evidence="2">Belongs to the membrane magnesium transporter (TC 1.A.67) family.</text>
</comment>
<dbReference type="Pfam" id="PF10270">
    <property type="entry name" value="MMgT"/>
    <property type="match status" value="1"/>
</dbReference>
<evidence type="ECO:0000313" key="6">
    <source>
        <dbReference type="EMBL" id="GMM50653.1"/>
    </source>
</evidence>
<dbReference type="GO" id="GO:0034975">
    <property type="term" value="P:protein folding in endoplasmic reticulum"/>
    <property type="evidence" value="ECO:0007669"/>
    <property type="project" value="TreeGrafter"/>
</dbReference>
<comment type="subcellular location">
    <subcellularLocation>
        <location evidence="1">Endomembrane system</location>
        <topology evidence="1">Multi-pass membrane protein</topology>
    </subcellularLocation>
</comment>
<dbReference type="PANTHER" id="PTHR28144:SF1">
    <property type="entry name" value="ER MEMBRANE PROTEIN COMPLEX SUBUNIT 5"/>
    <property type="match status" value="1"/>
</dbReference>
<evidence type="ECO:0000256" key="5">
    <source>
        <dbReference type="ARBA" id="ARBA00023136"/>
    </source>
</evidence>
<evidence type="ECO:0000313" key="7">
    <source>
        <dbReference type="Proteomes" id="UP001362899"/>
    </source>
</evidence>
<dbReference type="PANTHER" id="PTHR28144">
    <property type="entry name" value="ER MEMBRANE PROTEIN COMPLEX SUBUNIT 5"/>
    <property type="match status" value="1"/>
</dbReference>
<dbReference type="Proteomes" id="UP001362899">
    <property type="component" value="Unassembled WGS sequence"/>
</dbReference>